<accession>A0AA39RDD8</accession>
<dbReference type="Proteomes" id="UP001168877">
    <property type="component" value="Unassembled WGS sequence"/>
</dbReference>
<keyword evidence="5" id="KW-1185">Reference proteome</keyword>
<feature type="region of interest" description="Disordered" evidence="2">
    <location>
        <begin position="339"/>
        <end position="360"/>
    </location>
</feature>
<feature type="domain" description="Transposase (putative) gypsy type" evidence="3">
    <location>
        <begin position="59"/>
        <end position="112"/>
    </location>
</feature>
<reference evidence="4" key="2">
    <citation type="submission" date="2023-06" db="EMBL/GenBank/DDBJ databases">
        <authorList>
            <person name="Swenson N.G."/>
            <person name="Wegrzyn J.L."/>
            <person name="Mcevoy S.L."/>
        </authorList>
    </citation>
    <scope>NUCLEOTIDE SEQUENCE</scope>
    <source>
        <strain evidence="4">NS2018</strain>
        <tissue evidence="4">Leaf</tissue>
    </source>
</reference>
<dbReference type="PANTHER" id="PTHR31099:SF28">
    <property type="entry name" value="F5J5.12"/>
    <property type="match status" value="1"/>
</dbReference>
<dbReference type="EMBL" id="JAUESC010000388">
    <property type="protein sequence ID" value="KAK0571087.1"/>
    <property type="molecule type" value="Genomic_DNA"/>
</dbReference>
<proteinExistence type="predicted"/>
<sequence length="548" mass="62930">MQQAWPLGVLDGSPASLITEDNFDYLRTVYGIPKSVELHAPLDHERVDWDTPDWTCFYEYTLRLGFRFPVPSLVRRLLKHFDIAPSQLMPNSWRILLSLTVLRERYRIDLGLGCVLHNYYLKEHVGDQGRYILIPRDKNNRLIIDTATNDLHWKDTFFFAKGSPIDDPWGKTQVVLRRIWNRREIKHADNDMSCNNASGLTEEILRIPAKDRSCKTLLMDGKLRLSSLWRWSTLNRSRKPYPLVKDFVSYVWIRRSLEILGCNMIFLPPITDIEHRFAVTSMSNAKMNLPGSADAIKRYRDDLVKKKAAVEKKKKSTVDKSKEDVPAVPEHTYTLSPEQSLMWKRQRKDSTADHGKKVESSSKTKSADVVFELDSLMILLSSRISSFNEPTGFLEKLNGFLLSAVEEFLKKKKTEDKCIALEKDLKDKEEERDRHREESTKAKAIVVEQKRLVADLKEQLASIVAVAMCKARAKVLKEYLSGEHVNWSCEDMQEVVNTYEEMLRLEESSPEEAAGDEENAEGDVEKSLDESLVNIVGPNDTVADPPAK</sequence>
<evidence type="ECO:0000256" key="1">
    <source>
        <dbReference type="SAM" id="Coils"/>
    </source>
</evidence>
<evidence type="ECO:0000313" key="4">
    <source>
        <dbReference type="EMBL" id="KAK0571087.1"/>
    </source>
</evidence>
<feature type="compositionally biased region" description="Acidic residues" evidence="2">
    <location>
        <begin position="508"/>
        <end position="522"/>
    </location>
</feature>
<protein>
    <recommendedName>
        <fullName evidence="3">Transposase (putative) gypsy type domain-containing protein</fullName>
    </recommendedName>
</protein>
<dbReference type="PANTHER" id="PTHR31099">
    <property type="entry name" value="OS06G0165300 PROTEIN"/>
    <property type="match status" value="1"/>
</dbReference>
<dbReference type="AlphaFoldDB" id="A0AA39RDD8"/>
<keyword evidence="1" id="KW-0175">Coiled coil</keyword>
<name>A0AA39RDD8_ACESA</name>
<dbReference type="Pfam" id="PF04195">
    <property type="entry name" value="Transposase_28"/>
    <property type="match status" value="1"/>
</dbReference>
<organism evidence="4 5">
    <name type="scientific">Acer saccharum</name>
    <name type="common">Sugar maple</name>
    <dbReference type="NCBI Taxonomy" id="4024"/>
    <lineage>
        <taxon>Eukaryota</taxon>
        <taxon>Viridiplantae</taxon>
        <taxon>Streptophyta</taxon>
        <taxon>Embryophyta</taxon>
        <taxon>Tracheophyta</taxon>
        <taxon>Spermatophyta</taxon>
        <taxon>Magnoliopsida</taxon>
        <taxon>eudicotyledons</taxon>
        <taxon>Gunneridae</taxon>
        <taxon>Pentapetalae</taxon>
        <taxon>rosids</taxon>
        <taxon>malvids</taxon>
        <taxon>Sapindales</taxon>
        <taxon>Sapindaceae</taxon>
        <taxon>Hippocastanoideae</taxon>
        <taxon>Acereae</taxon>
        <taxon>Acer</taxon>
    </lineage>
</organism>
<feature type="coiled-coil region" evidence="1">
    <location>
        <begin position="411"/>
        <end position="445"/>
    </location>
</feature>
<gene>
    <name evidence="4" type="ORF">LWI29_010780</name>
</gene>
<reference evidence="4" key="1">
    <citation type="journal article" date="2022" name="Plant J.">
        <title>Strategies of tolerance reflected in two North American maple genomes.</title>
        <authorList>
            <person name="McEvoy S.L."/>
            <person name="Sezen U.U."/>
            <person name="Trouern-Trend A."/>
            <person name="McMahon S.M."/>
            <person name="Schaberg P.G."/>
            <person name="Yang J."/>
            <person name="Wegrzyn J.L."/>
            <person name="Swenson N.G."/>
        </authorList>
    </citation>
    <scope>NUCLEOTIDE SEQUENCE</scope>
    <source>
        <strain evidence="4">NS2018</strain>
    </source>
</reference>
<feature type="region of interest" description="Disordered" evidence="2">
    <location>
        <begin position="505"/>
        <end position="548"/>
    </location>
</feature>
<evidence type="ECO:0000256" key="2">
    <source>
        <dbReference type="SAM" id="MobiDB-lite"/>
    </source>
</evidence>
<evidence type="ECO:0000259" key="3">
    <source>
        <dbReference type="Pfam" id="PF04195"/>
    </source>
</evidence>
<comment type="caution">
    <text evidence="4">The sequence shown here is derived from an EMBL/GenBank/DDBJ whole genome shotgun (WGS) entry which is preliminary data.</text>
</comment>
<feature type="compositionally biased region" description="Basic and acidic residues" evidence="2">
    <location>
        <begin position="348"/>
        <end position="360"/>
    </location>
</feature>
<dbReference type="InterPro" id="IPR007321">
    <property type="entry name" value="Transposase_28"/>
</dbReference>
<evidence type="ECO:0000313" key="5">
    <source>
        <dbReference type="Proteomes" id="UP001168877"/>
    </source>
</evidence>